<gene>
    <name evidence="1" type="ORF">K3G42_020550</name>
</gene>
<comment type="caution">
    <text evidence="1">The sequence shown here is derived from an EMBL/GenBank/DDBJ whole genome shotgun (WGS) entry which is preliminary data.</text>
</comment>
<sequence length="375" mass="42669">MVYLEGRVGGAGGADTYPEISRAHVLITSKRTSGLLVAARSPEDHMNHAPGNLNRTKTQLNAMILKAKRRSVYPGRSMATNFSLTSLIPTVAVEDNDDYDWSNNTDQERKIYEYVEQRIFFIFVVLVSVVGFLGNGFVIWLLGFRMKRNSFTIYILNLAVADVGVLISMATFFAVGRSSTTSICEELVIFTYSTGQFLLTVISIDRCVCVLFPFWHQVHRPAHLSSVVCAAIWLCSFLLNATHFLLLLTRNLKNNLMYFQFFVNALLCVPFMTISALTLWVKMFLKPQQRRRGKLLMAIFITLLFFLIFAFPLNAIYLLSTLTQKTIPTYMRYGLLCASLNSSVNPLIYFLVGRKKKKQHRGSMKAILQRLFEEE</sequence>
<protein>
    <submittedName>
        <fullName evidence="1">Uncharacterized protein</fullName>
    </submittedName>
</protein>
<evidence type="ECO:0000313" key="2">
    <source>
        <dbReference type="Proteomes" id="UP000827872"/>
    </source>
</evidence>
<organism evidence="1 2">
    <name type="scientific">Sphaerodactylus townsendi</name>
    <dbReference type="NCBI Taxonomy" id="933632"/>
    <lineage>
        <taxon>Eukaryota</taxon>
        <taxon>Metazoa</taxon>
        <taxon>Chordata</taxon>
        <taxon>Craniata</taxon>
        <taxon>Vertebrata</taxon>
        <taxon>Euteleostomi</taxon>
        <taxon>Lepidosauria</taxon>
        <taxon>Squamata</taxon>
        <taxon>Bifurcata</taxon>
        <taxon>Gekkota</taxon>
        <taxon>Sphaerodactylidae</taxon>
        <taxon>Sphaerodactylus</taxon>
    </lineage>
</organism>
<accession>A0ACB8FE65</accession>
<keyword evidence="2" id="KW-1185">Reference proteome</keyword>
<evidence type="ECO:0000313" key="1">
    <source>
        <dbReference type="EMBL" id="KAH8003575.1"/>
    </source>
</evidence>
<reference evidence="1" key="1">
    <citation type="submission" date="2021-08" db="EMBL/GenBank/DDBJ databases">
        <title>The first chromosome-level gecko genome reveals the dynamic sex chromosomes of Neotropical dwarf geckos (Sphaerodactylidae: Sphaerodactylus).</title>
        <authorList>
            <person name="Pinto B.J."/>
            <person name="Keating S.E."/>
            <person name="Gamble T."/>
        </authorList>
    </citation>
    <scope>NUCLEOTIDE SEQUENCE</scope>
    <source>
        <strain evidence="1">TG3544</strain>
    </source>
</reference>
<name>A0ACB8FE65_9SAUR</name>
<dbReference type="EMBL" id="CM037622">
    <property type="protein sequence ID" value="KAH8003575.1"/>
    <property type="molecule type" value="Genomic_DNA"/>
</dbReference>
<dbReference type="Proteomes" id="UP000827872">
    <property type="component" value="Linkage Group LG09"/>
</dbReference>
<proteinExistence type="predicted"/>